<accession>Q52661</accession>
<reference evidence="1" key="1">
    <citation type="submission" date="1995-05" db="EMBL/GenBank/DDBJ databases">
        <authorList>
            <person name="Zheng S."/>
            <person name="Scappino L."/>
            <person name="Haselkorn R."/>
        </authorList>
    </citation>
    <scope>NUCLEOTIDE SEQUENCE</scope>
    <source>
        <strain evidence="1">SB1003</strain>
    </source>
</reference>
<proteinExistence type="predicted"/>
<sequence>MIVAILCAHPVLVAEFESQIERLRLSDPGLGALRDTMLMQADRPAGALAEALARENPGVLETLMRHPHVRSAPPVLRRDDSDFARMCLAEELAKLQATRAVRAETEEAAEALEGLADEGVTWRISQATKAFHRAGKSKLEDTGDLGEDRAAMSDFLQSLLDKHGGG</sequence>
<dbReference type="AlphaFoldDB" id="Q52661"/>
<evidence type="ECO:0000313" key="1">
    <source>
        <dbReference type="EMBL" id="AAA70412.1"/>
    </source>
</evidence>
<dbReference type="EMBL" id="U28162">
    <property type="protein sequence ID" value="AAA70412.1"/>
    <property type="molecule type" value="Genomic_DNA"/>
</dbReference>
<protein>
    <submittedName>
        <fullName evidence="1">ORF1; Method: conceptual translation supplied by author</fullName>
    </submittedName>
</protein>
<organism evidence="1">
    <name type="scientific">Rhodobacter capsulatus</name>
    <name type="common">Rhodopseudomonas capsulata</name>
    <dbReference type="NCBI Taxonomy" id="1061"/>
    <lineage>
        <taxon>Bacteria</taxon>
        <taxon>Pseudomonadati</taxon>
        <taxon>Pseudomonadota</taxon>
        <taxon>Alphaproteobacteria</taxon>
        <taxon>Rhodobacterales</taxon>
        <taxon>Rhodobacter group</taxon>
        <taxon>Rhodobacter</taxon>
    </lineage>
</organism>
<name>Q52661_RHOCA</name>